<comment type="caution">
    <text evidence="1">The sequence shown here is derived from an EMBL/GenBank/DDBJ whole genome shotgun (WGS) entry which is preliminary data.</text>
</comment>
<organism evidence="1 2">
    <name type="scientific">Pseudohalioglobus lutimaris</name>
    <dbReference type="NCBI Taxonomy" id="1737061"/>
    <lineage>
        <taxon>Bacteria</taxon>
        <taxon>Pseudomonadati</taxon>
        <taxon>Pseudomonadota</taxon>
        <taxon>Gammaproteobacteria</taxon>
        <taxon>Cellvibrionales</taxon>
        <taxon>Halieaceae</taxon>
        <taxon>Pseudohalioglobus</taxon>
    </lineage>
</organism>
<dbReference type="EMBL" id="PKUS01000045">
    <property type="protein sequence ID" value="PLW66857.1"/>
    <property type="molecule type" value="Genomic_DNA"/>
</dbReference>
<dbReference type="InterPro" id="IPR012349">
    <property type="entry name" value="Split_barrel_FMN-bd"/>
</dbReference>
<gene>
    <name evidence="1" type="ORF">C0039_19765</name>
</gene>
<dbReference type="Gene3D" id="2.30.110.10">
    <property type="entry name" value="Electron Transport, Fmn-binding Protein, Chain A"/>
    <property type="match status" value="1"/>
</dbReference>
<dbReference type="OrthoDB" id="163266at2"/>
<evidence type="ECO:0000313" key="2">
    <source>
        <dbReference type="Proteomes" id="UP000235005"/>
    </source>
</evidence>
<reference evidence="1 2" key="1">
    <citation type="submission" date="2018-01" db="EMBL/GenBank/DDBJ databases">
        <title>The draft genome sequence of Halioglobus lutimaris HF004.</title>
        <authorList>
            <person name="Du Z.-J."/>
            <person name="Shi M.-J."/>
        </authorList>
    </citation>
    <scope>NUCLEOTIDE SEQUENCE [LARGE SCALE GENOMIC DNA]</scope>
    <source>
        <strain evidence="1 2">HF004</strain>
    </source>
</reference>
<proteinExistence type="predicted"/>
<keyword evidence="2" id="KW-1185">Reference proteome</keyword>
<name>A0A2N5WXA0_9GAMM</name>
<evidence type="ECO:0008006" key="3">
    <source>
        <dbReference type="Google" id="ProtNLM"/>
    </source>
</evidence>
<protein>
    <recommendedName>
        <fullName evidence="3">Nitroreductase family deazaflavin-dependent oxidoreductase</fullName>
    </recommendedName>
</protein>
<evidence type="ECO:0000313" key="1">
    <source>
        <dbReference type="EMBL" id="PLW66857.1"/>
    </source>
</evidence>
<dbReference type="AlphaFoldDB" id="A0A2N5WXA0"/>
<dbReference type="Proteomes" id="UP000235005">
    <property type="component" value="Unassembled WGS sequence"/>
</dbReference>
<sequence length="109" mass="12192">MLKKIGEPVPPKGIKLKLFRAPIYLYHLKLGFLLGERFIHLQHWGRVSGELKETVIEVIDQDKANGRIYSASGFGEKSQWFKNISKNSEVLITLKNAGSSSLTGDTGIH</sequence>
<dbReference type="RefSeq" id="WP_101519075.1">
    <property type="nucleotide sequence ID" value="NZ_PKUS01000045.1"/>
</dbReference>
<accession>A0A2N5WXA0</accession>